<feature type="domain" description="Ribosomal RNA small subunit methyltransferase E PUA-like" evidence="12">
    <location>
        <begin position="3"/>
        <end position="47"/>
    </location>
</feature>
<evidence type="ECO:0000256" key="8">
    <source>
        <dbReference type="ARBA" id="ARBA00025699"/>
    </source>
</evidence>
<dbReference type="SUPFAM" id="SSF75217">
    <property type="entry name" value="alpha/beta knot"/>
    <property type="match status" value="1"/>
</dbReference>
<evidence type="ECO:0000256" key="1">
    <source>
        <dbReference type="ARBA" id="ARBA00004496"/>
    </source>
</evidence>
<dbReference type="InterPro" id="IPR046886">
    <property type="entry name" value="RsmE_MTase_dom"/>
</dbReference>
<evidence type="ECO:0000256" key="5">
    <source>
        <dbReference type="ARBA" id="ARBA00022603"/>
    </source>
</evidence>
<dbReference type="InterPro" id="IPR029028">
    <property type="entry name" value="Alpha/beta_knot_MTases"/>
</dbReference>
<evidence type="ECO:0000256" key="6">
    <source>
        <dbReference type="ARBA" id="ARBA00022679"/>
    </source>
</evidence>
<evidence type="ECO:0000256" key="10">
    <source>
        <dbReference type="PIRNR" id="PIRNR015601"/>
    </source>
</evidence>
<dbReference type="PANTHER" id="PTHR30027">
    <property type="entry name" value="RIBOSOMAL RNA SMALL SUBUNIT METHYLTRANSFERASE E"/>
    <property type="match status" value="1"/>
</dbReference>
<evidence type="ECO:0000256" key="3">
    <source>
        <dbReference type="ARBA" id="ARBA00022490"/>
    </source>
</evidence>
<evidence type="ECO:0000256" key="4">
    <source>
        <dbReference type="ARBA" id="ARBA00022552"/>
    </source>
</evidence>
<sequence>MDEPTSKYCIQVLRMERGGRVLLADGSGNKYEAVIADDNRKKCVLNIDSVSAVPAPPCMLHIAIAFTKNVSRMEWFLEKAVEIGITHITPIVTTRTEREKFKAERFENILVSAMLQSQQFFLPQLSEPVAFDKLVAGGLPQQAFIAHCLPESKTHLLDAAKPGNDAMLLIGPEGDFTPEEITDALSRGFIPVSLGNTRLRTETAGMVGATLLAAANR</sequence>
<dbReference type="CDD" id="cd18084">
    <property type="entry name" value="RsmE-like"/>
    <property type="match status" value="1"/>
</dbReference>
<protein>
    <recommendedName>
        <fullName evidence="10">Ribosomal RNA small subunit methyltransferase E</fullName>
        <ecNumber evidence="10">2.1.1.193</ecNumber>
    </recommendedName>
</protein>
<comment type="catalytic activity">
    <reaction evidence="9 10">
        <text>uridine(1498) in 16S rRNA + S-adenosyl-L-methionine = N(3)-methyluridine(1498) in 16S rRNA + S-adenosyl-L-homocysteine + H(+)</text>
        <dbReference type="Rhea" id="RHEA:42920"/>
        <dbReference type="Rhea" id="RHEA-COMP:10283"/>
        <dbReference type="Rhea" id="RHEA-COMP:10284"/>
        <dbReference type="ChEBI" id="CHEBI:15378"/>
        <dbReference type="ChEBI" id="CHEBI:57856"/>
        <dbReference type="ChEBI" id="CHEBI:59789"/>
        <dbReference type="ChEBI" id="CHEBI:65315"/>
        <dbReference type="ChEBI" id="CHEBI:74502"/>
        <dbReference type="EC" id="2.1.1.193"/>
    </reaction>
</comment>
<gene>
    <name evidence="13" type="ORF">MKQ68_18445</name>
</gene>
<keyword evidence="3 10" id="KW-0963">Cytoplasm</keyword>
<keyword evidence="6 10" id="KW-0808">Transferase</keyword>
<organism evidence="13 14">
    <name type="scientific">Chitinophaga horti</name>
    <dbReference type="NCBI Taxonomy" id="2920382"/>
    <lineage>
        <taxon>Bacteria</taxon>
        <taxon>Pseudomonadati</taxon>
        <taxon>Bacteroidota</taxon>
        <taxon>Chitinophagia</taxon>
        <taxon>Chitinophagales</taxon>
        <taxon>Chitinophagaceae</taxon>
        <taxon>Chitinophaga</taxon>
    </lineage>
</organism>
<dbReference type="EMBL" id="CP107006">
    <property type="protein sequence ID" value="UYQ92070.1"/>
    <property type="molecule type" value="Genomic_DNA"/>
</dbReference>
<evidence type="ECO:0000313" key="14">
    <source>
        <dbReference type="Proteomes" id="UP001162741"/>
    </source>
</evidence>
<evidence type="ECO:0000259" key="11">
    <source>
        <dbReference type="Pfam" id="PF04452"/>
    </source>
</evidence>
<dbReference type="Gene3D" id="3.40.1280.10">
    <property type="match status" value="1"/>
</dbReference>
<comment type="similarity">
    <text evidence="2 10">Belongs to the RNA methyltransferase RsmE family.</text>
</comment>
<comment type="function">
    <text evidence="8 10">Specifically methylates the N3 position of the uracil ring of uridine 1498 (m3U1498) in 16S rRNA. Acts on the fully assembled 30S ribosomal subunit.</text>
</comment>
<evidence type="ECO:0000313" key="13">
    <source>
        <dbReference type="EMBL" id="UYQ92070.1"/>
    </source>
</evidence>
<evidence type="ECO:0000256" key="2">
    <source>
        <dbReference type="ARBA" id="ARBA00005528"/>
    </source>
</evidence>
<proteinExistence type="inferred from homology"/>
<dbReference type="NCBIfam" id="TIGR00046">
    <property type="entry name" value="RsmE family RNA methyltransferase"/>
    <property type="match status" value="1"/>
</dbReference>
<evidence type="ECO:0000259" key="12">
    <source>
        <dbReference type="Pfam" id="PF20260"/>
    </source>
</evidence>
<dbReference type="Gene3D" id="2.40.240.20">
    <property type="entry name" value="Hypothetical PUA domain-like, domain 1"/>
    <property type="match status" value="1"/>
</dbReference>
<accession>A0ABY6IXF5</accession>
<evidence type="ECO:0000256" key="7">
    <source>
        <dbReference type="ARBA" id="ARBA00022691"/>
    </source>
</evidence>
<name>A0ABY6IXF5_9BACT</name>
<keyword evidence="4 10" id="KW-0698">rRNA processing</keyword>
<dbReference type="InterPro" id="IPR046887">
    <property type="entry name" value="RsmE_PUA-like"/>
</dbReference>
<comment type="subcellular location">
    <subcellularLocation>
        <location evidence="1 10">Cytoplasm</location>
    </subcellularLocation>
</comment>
<dbReference type="SUPFAM" id="SSF88697">
    <property type="entry name" value="PUA domain-like"/>
    <property type="match status" value="1"/>
</dbReference>
<dbReference type="InterPro" id="IPR006700">
    <property type="entry name" value="RsmE"/>
</dbReference>
<dbReference type="InterPro" id="IPR029026">
    <property type="entry name" value="tRNA_m1G_MTases_N"/>
</dbReference>
<dbReference type="Pfam" id="PF04452">
    <property type="entry name" value="Methyltrans_RNA"/>
    <property type="match status" value="1"/>
</dbReference>
<dbReference type="PIRSF" id="PIRSF015601">
    <property type="entry name" value="MTase_slr0722"/>
    <property type="match status" value="1"/>
</dbReference>
<keyword evidence="5 10" id="KW-0489">Methyltransferase</keyword>
<feature type="domain" description="Ribosomal RNA small subunit methyltransferase E methyltransferase" evidence="11">
    <location>
        <begin position="57"/>
        <end position="211"/>
    </location>
</feature>
<evidence type="ECO:0000256" key="9">
    <source>
        <dbReference type="ARBA" id="ARBA00047944"/>
    </source>
</evidence>
<keyword evidence="7 10" id="KW-0949">S-adenosyl-L-methionine</keyword>
<keyword evidence="14" id="KW-1185">Reference proteome</keyword>
<dbReference type="EC" id="2.1.1.193" evidence="10"/>
<dbReference type="Pfam" id="PF20260">
    <property type="entry name" value="PUA_4"/>
    <property type="match status" value="1"/>
</dbReference>
<dbReference type="PANTHER" id="PTHR30027:SF3">
    <property type="entry name" value="16S RRNA (URACIL(1498)-N(3))-METHYLTRANSFERASE"/>
    <property type="match status" value="1"/>
</dbReference>
<dbReference type="RefSeq" id="WP_264280400.1">
    <property type="nucleotide sequence ID" value="NZ_CP107006.1"/>
</dbReference>
<reference evidence="13" key="1">
    <citation type="submission" date="2022-10" db="EMBL/GenBank/DDBJ databases">
        <title>Chitinophaga sp. nov., isolated from soil.</title>
        <authorList>
            <person name="Jeon C.O."/>
        </authorList>
    </citation>
    <scope>NUCLEOTIDE SEQUENCE</scope>
    <source>
        <strain evidence="13">R8</strain>
    </source>
</reference>
<dbReference type="InterPro" id="IPR015947">
    <property type="entry name" value="PUA-like_sf"/>
</dbReference>
<dbReference type="Proteomes" id="UP001162741">
    <property type="component" value="Chromosome"/>
</dbReference>